<gene>
    <name evidence="1" type="ORF">ACFQ3J_26700</name>
</gene>
<organism evidence="1 2">
    <name type="scientific">Paenibacillus provencensis</name>
    <dbReference type="NCBI Taxonomy" id="441151"/>
    <lineage>
        <taxon>Bacteria</taxon>
        <taxon>Bacillati</taxon>
        <taxon>Bacillota</taxon>
        <taxon>Bacilli</taxon>
        <taxon>Bacillales</taxon>
        <taxon>Paenibacillaceae</taxon>
        <taxon>Paenibacillus</taxon>
    </lineage>
</organism>
<keyword evidence="2" id="KW-1185">Reference proteome</keyword>
<evidence type="ECO:0000313" key="2">
    <source>
        <dbReference type="Proteomes" id="UP001597169"/>
    </source>
</evidence>
<dbReference type="RefSeq" id="WP_090728152.1">
    <property type="nucleotide sequence ID" value="NZ_JBHTKX010000014.1"/>
</dbReference>
<comment type="caution">
    <text evidence="1">The sequence shown here is derived from an EMBL/GenBank/DDBJ whole genome shotgun (WGS) entry which is preliminary data.</text>
</comment>
<reference evidence="2" key="1">
    <citation type="journal article" date="2019" name="Int. J. Syst. Evol. Microbiol.">
        <title>The Global Catalogue of Microorganisms (GCM) 10K type strain sequencing project: providing services to taxonomists for standard genome sequencing and annotation.</title>
        <authorList>
            <consortium name="The Broad Institute Genomics Platform"/>
            <consortium name="The Broad Institute Genome Sequencing Center for Infectious Disease"/>
            <person name="Wu L."/>
            <person name="Ma J."/>
        </authorList>
    </citation>
    <scope>NUCLEOTIDE SEQUENCE [LARGE SCALE GENOMIC DNA]</scope>
    <source>
        <strain evidence="2">CCUG 53519</strain>
    </source>
</reference>
<name>A0ABW3Q1S2_9BACL</name>
<dbReference type="Proteomes" id="UP001597169">
    <property type="component" value="Unassembled WGS sequence"/>
</dbReference>
<sequence length="458" mass="53988">MRENDYILNLKTKIPPQIDGLRYLKTITIGIPYVRMKLNITTRREYHLPLAHEVVLRLIAEKWTNYEEIREVLGVDKDYLDKILLELGVADYITHVGREISLSAAGRKVLLDLKSIRIEPDYMDNVYFNMLTGEIVKEESTYRSKLKNKSKCMVYLNNIEDISGDFLAKNEHEIKELYNIRVRDSRDRYMGDETVGSDELYRVITIEDYDRVYDQLPAHVYYSHDNKNIVFELGNDDNKELYYNCLKEQMKSHPKSFDEIYDTRQFFQRKESTFFKWYPEEEYAIQTLEDKRSVFTTHLQSSSIDIEQIHSSCFTERLLMYQEYQDILRSLTQKKPREVVIITDNLYMLEESEYSLLALIEAISKNSLIYIGHGEKSNSVIKKIKGKISGKRVATKEFSDIRGTRIIVDNEYMLTIHLIPFAVKSEYLLQEVGILTYDKTHLDLIKGRFPDLMPVKDN</sequence>
<protein>
    <submittedName>
        <fullName evidence="1">Uncharacterized protein</fullName>
    </submittedName>
</protein>
<dbReference type="EMBL" id="JBHTKX010000014">
    <property type="protein sequence ID" value="MFD1131698.1"/>
    <property type="molecule type" value="Genomic_DNA"/>
</dbReference>
<accession>A0ABW3Q1S2</accession>
<proteinExistence type="predicted"/>
<evidence type="ECO:0000313" key="1">
    <source>
        <dbReference type="EMBL" id="MFD1131698.1"/>
    </source>
</evidence>